<dbReference type="Proteomes" id="UP000041254">
    <property type="component" value="Unassembled WGS sequence"/>
</dbReference>
<keyword evidence="3" id="KW-1185">Reference proteome</keyword>
<dbReference type="InParanoid" id="A0A0G4H154"/>
<protein>
    <submittedName>
        <fullName evidence="2">Uncharacterized protein</fullName>
    </submittedName>
</protein>
<gene>
    <name evidence="2" type="ORF">Vbra_84</name>
</gene>
<dbReference type="EMBL" id="CDMY01000933">
    <property type="protein sequence ID" value="CEM37282.1"/>
    <property type="molecule type" value="Genomic_DNA"/>
</dbReference>
<evidence type="ECO:0000256" key="1">
    <source>
        <dbReference type="SAM" id="Phobius"/>
    </source>
</evidence>
<reference evidence="2 3" key="1">
    <citation type="submission" date="2014-11" db="EMBL/GenBank/DDBJ databases">
        <authorList>
            <person name="Zhu J."/>
            <person name="Qi W."/>
            <person name="Song R."/>
        </authorList>
    </citation>
    <scope>NUCLEOTIDE SEQUENCE [LARGE SCALE GENOMIC DNA]</scope>
</reference>
<keyword evidence="1" id="KW-0812">Transmembrane</keyword>
<organism evidence="2 3">
    <name type="scientific">Vitrella brassicaformis (strain CCMP3155)</name>
    <dbReference type="NCBI Taxonomy" id="1169540"/>
    <lineage>
        <taxon>Eukaryota</taxon>
        <taxon>Sar</taxon>
        <taxon>Alveolata</taxon>
        <taxon>Colpodellida</taxon>
        <taxon>Vitrellaceae</taxon>
        <taxon>Vitrella</taxon>
    </lineage>
</organism>
<proteinExistence type="predicted"/>
<name>A0A0G4H154_VITBC</name>
<evidence type="ECO:0000313" key="3">
    <source>
        <dbReference type="Proteomes" id="UP000041254"/>
    </source>
</evidence>
<dbReference type="AlphaFoldDB" id="A0A0G4H154"/>
<keyword evidence="1" id="KW-0472">Membrane</keyword>
<dbReference type="PROSITE" id="PS51257">
    <property type="entry name" value="PROKAR_LIPOPROTEIN"/>
    <property type="match status" value="1"/>
</dbReference>
<feature type="transmembrane region" description="Helical" evidence="1">
    <location>
        <begin position="13"/>
        <end position="33"/>
    </location>
</feature>
<keyword evidence="1" id="KW-1133">Transmembrane helix</keyword>
<sequence>MTRLAVFCSVLPVGGRVVCIGGGVGACGVFIGIRYRRKALRVNSHSRQSSLSPLKVDRSGSSLAAAEEALDAEDVLRGRYHRENAD</sequence>
<evidence type="ECO:0000313" key="2">
    <source>
        <dbReference type="EMBL" id="CEM37282.1"/>
    </source>
</evidence>
<dbReference type="VEuPathDB" id="CryptoDB:Vbra_84"/>
<accession>A0A0G4H154</accession>